<evidence type="ECO:0000313" key="9">
    <source>
        <dbReference type="EMBL" id="CAF1199172.1"/>
    </source>
</evidence>
<proteinExistence type="predicted"/>
<comment type="caution">
    <text evidence="9">The sequence shown here is derived from an EMBL/GenBank/DDBJ whole genome shotgun (WGS) entry which is preliminary data.</text>
</comment>
<dbReference type="SUPFAM" id="SSF52540">
    <property type="entry name" value="P-loop containing nucleoside triphosphate hydrolases"/>
    <property type="match status" value="1"/>
</dbReference>
<keyword evidence="3" id="KW-0347">Helicase</keyword>
<feature type="domain" description="Helicase C-terminal" evidence="8">
    <location>
        <begin position="769"/>
        <end position="930"/>
    </location>
</feature>
<dbReference type="Gene3D" id="3.40.50.300">
    <property type="entry name" value="P-loop containing nucleotide triphosphate hydrolases"/>
    <property type="match status" value="2"/>
</dbReference>
<dbReference type="GO" id="GO:0005524">
    <property type="term" value="F:ATP binding"/>
    <property type="evidence" value="ECO:0007669"/>
    <property type="project" value="UniProtKB-KW"/>
</dbReference>
<feature type="region of interest" description="Disordered" evidence="6">
    <location>
        <begin position="106"/>
        <end position="129"/>
    </location>
</feature>
<organism evidence="9 11">
    <name type="scientific">Didymodactylos carnosus</name>
    <dbReference type="NCBI Taxonomy" id="1234261"/>
    <lineage>
        <taxon>Eukaryota</taxon>
        <taxon>Metazoa</taxon>
        <taxon>Spiralia</taxon>
        <taxon>Gnathifera</taxon>
        <taxon>Rotifera</taxon>
        <taxon>Eurotatoria</taxon>
        <taxon>Bdelloidea</taxon>
        <taxon>Philodinida</taxon>
        <taxon>Philodinidae</taxon>
        <taxon>Didymodactylos</taxon>
    </lineage>
</organism>
<gene>
    <name evidence="9" type="ORF">GPM918_LOCUS23629</name>
    <name evidence="10" type="ORF">SRO942_LOCUS23628</name>
</gene>
<dbReference type="InterPro" id="IPR001650">
    <property type="entry name" value="Helicase_C-like"/>
</dbReference>
<dbReference type="EMBL" id="CAJNOQ010008516">
    <property type="protein sequence ID" value="CAF1199172.1"/>
    <property type="molecule type" value="Genomic_DNA"/>
</dbReference>
<protein>
    <recommendedName>
        <fullName evidence="12">RNA helicase</fullName>
    </recommendedName>
</protein>
<evidence type="ECO:0000256" key="1">
    <source>
        <dbReference type="ARBA" id="ARBA00022741"/>
    </source>
</evidence>
<keyword evidence="5" id="KW-0175">Coiled coil</keyword>
<evidence type="ECO:0000313" key="10">
    <source>
        <dbReference type="EMBL" id="CAF3963799.1"/>
    </source>
</evidence>
<name>A0A814W9B3_9BILA</name>
<evidence type="ECO:0000256" key="6">
    <source>
        <dbReference type="SAM" id="MobiDB-lite"/>
    </source>
</evidence>
<dbReference type="PANTHER" id="PTHR18934">
    <property type="entry name" value="ATP-DEPENDENT RNA HELICASE"/>
    <property type="match status" value="1"/>
</dbReference>
<feature type="non-terminal residue" evidence="9">
    <location>
        <position position="1"/>
    </location>
</feature>
<dbReference type="CDD" id="cd17917">
    <property type="entry name" value="DEXHc_RHA-like"/>
    <property type="match status" value="1"/>
</dbReference>
<dbReference type="SMART" id="SM00487">
    <property type="entry name" value="DEXDc"/>
    <property type="match status" value="1"/>
</dbReference>
<keyword evidence="2" id="KW-0378">Hydrolase</keyword>
<dbReference type="GO" id="GO:0016787">
    <property type="term" value="F:hydrolase activity"/>
    <property type="evidence" value="ECO:0007669"/>
    <property type="project" value="UniProtKB-KW"/>
</dbReference>
<dbReference type="Proteomes" id="UP000681722">
    <property type="component" value="Unassembled WGS sequence"/>
</dbReference>
<evidence type="ECO:0000256" key="3">
    <source>
        <dbReference type="ARBA" id="ARBA00022806"/>
    </source>
</evidence>
<evidence type="ECO:0000256" key="4">
    <source>
        <dbReference type="ARBA" id="ARBA00022840"/>
    </source>
</evidence>
<keyword evidence="11" id="KW-1185">Reference proteome</keyword>
<evidence type="ECO:0000256" key="5">
    <source>
        <dbReference type="SAM" id="Coils"/>
    </source>
</evidence>
<reference evidence="9" key="1">
    <citation type="submission" date="2021-02" db="EMBL/GenBank/DDBJ databases">
        <authorList>
            <person name="Nowell W R."/>
        </authorList>
    </citation>
    <scope>NUCLEOTIDE SEQUENCE</scope>
</reference>
<dbReference type="EMBL" id="CAJOBC010008517">
    <property type="protein sequence ID" value="CAF3963799.1"/>
    <property type="molecule type" value="Genomic_DNA"/>
</dbReference>
<dbReference type="Proteomes" id="UP000663829">
    <property type="component" value="Unassembled WGS sequence"/>
</dbReference>
<dbReference type="PROSITE" id="PS51192">
    <property type="entry name" value="HELICASE_ATP_BIND_1"/>
    <property type="match status" value="1"/>
</dbReference>
<dbReference type="InterPro" id="IPR027417">
    <property type="entry name" value="P-loop_NTPase"/>
</dbReference>
<dbReference type="SMART" id="SM00490">
    <property type="entry name" value="HELICc"/>
    <property type="match status" value="1"/>
</dbReference>
<evidence type="ECO:0000259" key="8">
    <source>
        <dbReference type="PROSITE" id="PS51194"/>
    </source>
</evidence>
<dbReference type="GO" id="GO:0004386">
    <property type="term" value="F:helicase activity"/>
    <property type="evidence" value="ECO:0007669"/>
    <property type="project" value="UniProtKB-KW"/>
</dbReference>
<sequence length="1364" mass="155751">MTTKMDHYVSSGEIDGKRAKMALNDDFHPGTESSENGQWSLFDVKSKEDIISLPLTTLDNTQERSLADNLQEELANTSVSQQVSLEEKSLSIANLENLRAEMEAQQREMKRTTEEVKAISDQLDQKNKENQYLEKELASNKKAHMNAQKERERQSDEILKLGGEINQLLAAQKASKDMKQKIDKEVENKLAAAQAKQKSAEEEKERKVQEILDFAKKIKEMEANNAKLIEKNEAHKQDLGQKLIAAQEKQKNAEKEKERQARQISELDKLIKELQVHKQKGEQEKANIEKIEKAIIAIQYSKIETQLARDYLAPKQSVILDHMKKTGQKIDNHFIDRLPKMMLGEVTHGSTVTYTVTIVGFRDHHDIFKAVLARIQKFIKLIQRAKDFYQRCLKRITKSTEMVVSKIKSRAQYWKQYVKSFTRILQDKSNEYTELFNNYIEDIAKSLTEQCISNDLTTIKTEIEKQTDSFIKDKSFEKEMEPLKHQALEEFIEQNIIMQRSHHDKKPSAKSITVLETFVNEVKRAFKTNQKYVGHDAKHFDLIPDVLQRLIIYYCCFNIQLPLFESALDLLDKIDKHTVATIATSTGSGKSTLLPALLAAEGYDKIIVTQPRRLPCTLICQRVNETMTTAADPFSEKLAGWAVSGAEKNPKGKILYVTDGLLKERLLYDENFITRNTQLNKSIVFFIDEVHERSVNIDHCLALLARMLSVNPGIKSKMKIIISSATLDSSVPSLFRQIKGTRLAEFEMPQMGTRYEVTKVSRPNENILNIVQELYQKRRRYDQILCFVSSVKDVNECCSLLKQITGGVIIAYPLIQSQQASQQKEYIENGSVFFSTTVAETSLTFPQLKYVIDMGMINIPVYDPDSKRTVLKEERAAESTIKQRLGRLGRTQPGEYYSLYDFKVEDKRYPTPQICQSDLTNVEFGLRKSPLKQGMNYMKQFFPDHPPSKIIDHTNKELRALGILEATPSEKFTEDGEALAKLPDFGSLAMSKCVLAALTKYSCGRDLIYLSSILSVLNTTTLLKSIPQNLKSSDGDFMTLFNVMQEVLRVDQSVPGKGYNLQVICQAKGLSSIHHIVRQALRRYKSLERSFKSSKEYYGPSQMTSGDWPSIAKSLLAGYYENVFVSLKELYRRNHHYVQYGSSDENIAVLDSQSSLARHISMSPVSVVLARDIRYASTIRARAVLSFLGELQPEWVDYKLKRKLELNSKELAHLNDKNILSTVKAKFHKISILVTPSSKLNKTNLSLDGNAGTSLNAELHLLQQLAVEQPDFSLENKFKKDSTEYINLSRNLKSVIKMPQLFKPMIWRWEAEKQIKITVNPNTSTETITIKVVGRDSDYENVKEEFDSFLGWLGHCAVIRHPNS</sequence>
<evidence type="ECO:0000259" key="7">
    <source>
        <dbReference type="PROSITE" id="PS51192"/>
    </source>
</evidence>
<keyword evidence="1" id="KW-0547">Nucleotide-binding</keyword>
<keyword evidence="4" id="KW-0067">ATP-binding</keyword>
<accession>A0A814W9B3</accession>
<dbReference type="InterPro" id="IPR014001">
    <property type="entry name" value="Helicase_ATP-bd"/>
</dbReference>
<evidence type="ECO:0000313" key="11">
    <source>
        <dbReference type="Proteomes" id="UP000663829"/>
    </source>
</evidence>
<evidence type="ECO:0008006" key="12">
    <source>
        <dbReference type="Google" id="ProtNLM"/>
    </source>
</evidence>
<feature type="coiled-coil region" evidence="5">
    <location>
        <begin position="183"/>
        <end position="294"/>
    </location>
</feature>
<feature type="domain" description="Helicase ATP-binding" evidence="7">
    <location>
        <begin position="571"/>
        <end position="745"/>
    </location>
</feature>
<dbReference type="OrthoDB" id="10010245at2759"/>
<dbReference type="PANTHER" id="PTHR18934:SF91">
    <property type="entry name" value="PRE-MRNA-SPLICING FACTOR ATP-DEPENDENT RNA HELICASE PRP16"/>
    <property type="match status" value="1"/>
</dbReference>
<evidence type="ECO:0000256" key="2">
    <source>
        <dbReference type="ARBA" id="ARBA00022801"/>
    </source>
</evidence>
<dbReference type="Pfam" id="PF00271">
    <property type="entry name" value="Helicase_C"/>
    <property type="match status" value="1"/>
</dbReference>
<dbReference type="PROSITE" id="PS51194">
    <property type="entry name" value="HELICASE_CTER"/>
    <property type="match status" value="1"/>
</dbReference>
<dbReference type="GO" id="GO:0003723">
    <property type="term" value="F:RNA binding"/>
    <property type="evidence" value="ECO:0007669"/>
    <property type="project" value="TreeGrafter"/>
</dbReference>